<dbReference type="GO" id="GO:0033819">
    <property type="term" value="F:lipoyl(octanoyl) transferase activity"/>
    <property type="evidence" value="ECO:0007669"/>
    <property type="project" value="UniProtKB-EC"/>
</dbReference>
<dbReference type="GO" id="GO:0005737">
    <property type="term" value="C:cytoplasm"/>
    <property type="evidence" value="ECO:0007669"/>
    <property type="project" value="UniProtKB-SubCell"/>
</dbReference>
<evidence type="ECO:0000256" key="4">
    <source>
        <dbReference type="ARBA" id="ARBA00024732"/>
    </source>
</evidence>
<dbReference type="GO" id="GO:0009249">
    <property type="term" value="P:protein lipoylation"/>
    <property type="evidence" value="ECO:0007669"/>
    <property type="project" value="InterPro"/>
</dbReference>
<dbReference type="UniPathway" id="UPA00538">
    <property type="reaction ID" value="UER00592"/>
</dbReference>
<evidence type="ECO:0000256" key="5">
    <source>
        <dbReference type="HAMAP-Rule" id="MF_00013"/>
    </source>
</evidence>
<sequence length="211" mass="25165">MHIIIRDLGLCSWLSISKAMNDFTKIRNYWTCDELWLTEHYPVFTYGLSEKNITYHYINNIPIFLSNRGGKITYHGPGQLVVYILLNLKRNKIKFRYFINTIENIVIQVLRYFYISAHIKKINREYILITKKICSLGLRIIKGCSLHGFSLNVNMNLIPFQYIHPCGEKNIKMTQIYHYNKNIKIHIIKKILIQKFCKNFKILKYCKYSSQ</sequence>
<dbReference type="EMBL" id="CP001817">
    <property type="protein sequence ID" value="AEH39760.1"/>
    <property type="molecule type" value="Genomic_DNA"/>
</dbReference>
<dbReference type="InterPro" id="IPR004143">
    <property type="entry name" value="BPL_LPL_catalytic"/>
</dbReference>
<dbReference type="NCBIfam" id="TIGR00214">
    <property type="entry name" value="lipB"/>
    <property type="match status" value="1"/>
</dbReference>
<proteinExistence type="inferred from homology"/>
<comment type="miscellaneous">
    <text evidence="5">In the reaction, the free carboxyl group of octanoic acid is attached via an amide linkage to the epsilon-amino group of a specific lysine residue of lipoyl domains of lipoate-dependent enzymes.</text>
</comment>
<dbReference type="InterPro" id="IPR045864">
    <property type="entry name" value="aa-tRNA-synth_II/BPL/LPL"/>
</dbReference>
<comment type="function">
    <text evidence="4 5 6">Catalyzes the transfer of endogenously produced octanoic acid from octanoyl-acyl-carrier-protein onto the lipoyl domains of lipoate-dependent enzymes. Lipoyl-ACP can also act as a substrate although octanoyl-ACP is likely to be the physiological substrate.</text>
</comment>
<organism evidence="11 12">
    <name type="scientific">Buchnera aphidicola</name>
    <name type="common">Cinara tujafilina</name>
    <dbReference type="NCBI Taxonomy" id="261317"/>
    <lineage>
        <taxon>Bacteria</taxon>
        <taxon>Pseudomonadati</taxon>
        <taxon>Pseudomonadota</taxon>
        <taxon>Gammaproteobacteria</taxon>
        <taxon>Enterobacterales</taxon>
        <taxon>Erwiniaceae</taxon>
        <taxon>Buchnera</taxon>
    </lineage>
</organism>
<feature type="binding site" evidence="5 8">
    <location>
        <begin position="68"/>
        <end position="75"/>
    </location>
    <ligand>
        <name>substrate</name>
    </ligand>
</feature>
<dbReference type="PANTHER" id="PTHR10993:SF7">
    <property type="entry name" value="LIPOYLTRANSFERASE 2, MITOCHONDRIAL-RELATED"/>
    <property type="match status" value="1"/>
</dbReference>
<dbReference type="InterPro" id="IPR000544">
    <property type="entry name" value="Octanoyltransferase"/>
</dbReference>
<keyword evidence="2 5" id="KW-0808">Transferase</keyword>
<evidence type="ECO:0000256" key="7">
    <source>
        <dbReference type="PIRSR" id="PIRSR016262-1"/>
    </source>
</evidence>
<dbReference type="OrthoDB" id="9787061at2"/>
<evidence type="ECO:0000259" key="10">
    <source>
        <dbReference type="PROSITE" id="PS51733"/>
    </source>
</evidence>
<evidence type="ECO:0000256" key="9">
    <source>
        <dbReference type="PIRSR" id="PIRSR016262-3"/>
    </source>
</evidence>
<protein>
    <recommendedName>
        <fullName evidence="5 6">Octanoyltransferase</fullName>
        <ecNumber evidence="5 6">2.3.1.181</ecNumber>
    </recommendedName>
    <alternativeName>
        <fullName evidence="5">Lipoate-protein ligase B</fullName>
    </alternativeName>
    <alternativeName>
        <fullName evidence="5">Lipoyl/octanoyl transferase</fullName>
    </alternativeName>
    <alternativeName>
        <fullName evidence="5">Octanoyl-[acyl-carrier-protein]-protein N-octanoyltransferase</fullName>
    </alternativeName>
</protein>
<dbReference type="GO" id="GO:0016874">
    <property type="term" value="F:ligase activity"/>
    <property type="evidence" value="ECO:0007669"/>
    <property type="project" value="UniProtKB-KW"/>
</dbReference>
<dbReference type="KEGG" id="baj:BCTU_175"/>
<reference evidence="11 12" key="1">
    <citation type="journal article" date="2011" name="Appl. Environ. Microbiol.">
        <title>The genome of Buchnera aphidicola from the aphid Cinara tujafilina provides new clues about the evolutionary history of metabolic losses in bacterial endosymbionts.</title>
        <authorList>
            <person name="Lamelas A."/>
            <person name="Gosalbes M.J."/>
            <person name="Moya A."/>
            <person name="Latorre A."/>
        </authorList>
    </citation>
    <scope>NUCLEOTIDE SEQUENCE [LARGE SCALE GENOMIC DNA]</scope>
    <source>
        <strain evidence="12">Cinara tujafilina</strain>
    </source>
</reference>
<dbReference type="EC" id="2.3.1.181" evidence="5 6"/>
<accession>F7WZU2</accession>
<dbReference type="SUPFAM" id="SSF55681">
    <property type="entry name" value="Class II aaRS and biotin synthetases"/>
    <property type="match status" value="1"/>
</dbReference>
<keyword evidence="5" id="KW-0963">Cytoplasm</keyword>
<feature type="active site" description="Acyl-thioester intermediate" evidence="5 7">
    <location>
        <position position="166"/>
    </location>
</feature>
<comment type="catalytic activity">
    <reaction evidence="5 6">
        <text>octanoyl-[ACP] + L-lysyl-[protein] = N(6)-octanoyl-L-lysyl-[protein] + holo-[ACP] + H(+)</text>
        <dbReference type="Rhea" id="RHEA:17665"/>
        <dbReference type="Rhea" id="RHEA-COMP:9636"/>
        <dbReference type="Rhea" id="RHEA-COMP:9685"/>
        <dbReference type="Rhea" id="RHEA-COMP:9752"/>
        <dbReference type="Rhea" id="RHEA-COMP:9928"/>
        <dbReference type="ChEBI" id="CHEBI:15378"/>
        <dbReference type="ChEBI" id="CHEBI:29969"/>
        <dbReference type="ChEBI" id="CHEBI:64479"/>
        <dbReference type="ChEBI" id="CHEBI:78463"/>
        <dbReference type="ChEBI" id="CHEBI:78809"/>
        <dbReference type="EC" id="2.3.1.181"/>
    </reaction>
</comment>
<evidence type="ECO:0000256" key="3">
    <source>
        <dbReference type="ARBA" id="ARBA00023315"/>
    </source>
</evidence>
<dbReference type="STRING" id="261317.BCTU_175"/>
<evidence type="ECO:0000256" key="2">
    <source>
        <dbReference type="ARBA" id="ARBA00022679"/>
    </source>
</evidence>
<feature type="site" description="Lowers pKa of active site Cys" evidence="5 9">
    <location>
        <position position="132"/>
    </location>
</feature>
<name>F7WZU2_9GAMM</name>
<dbReference type="Gene3D" id="3.30.930.10">
    <property type="entry name" value="Bira Bifunctional Protein, Domain 2"/>
    <property type="match status" value="1"/>
</dbReference>
<dbReference type="AlphaFoldDB" id="F7WZU2"/>
<comment type="subcellular location">
    <subcellularLocation>
        <location evidence="5">Cytoplasm</location>
    </subcellularLocation>
</comment>
<dbReference type="PROSITE" id="PS51733">
    <property type="entry name" value="BPL_LPL_CATALYTIC"/>
    <property type="match status" value="1"/>
</dbReference>
<dbReference type="PIRSF" id="PIRSF016262">
    <property type="entry name" value="LPLase"/>
    <property type="match status" value="1"/>
</dbReference>
<dbReference type="HAMAP" id="MF_00013">
    <property type="entry name" value="LipB"/>
    <property type="match status" value="1"/>
</dbReference>
<evidence type="ECO:0000256" key="1">
    <source>
        <dbReference type="ARBA" id="ARBA00004821"/>
    </source>
</evidence>
<dbReference type="eggNOG" id="COG0321">
    <property type="taxonomic scope" value="Bacteria"/>
</dbReference>
<feature type="binding site" evidence="5 8">
    <location>
        <begin position="148"/>
        <end position="150"/>
    </location>
    <ligand>
        <name>substrate</name>
    </ligand>
</feature>
<dbReference type="PROSITE" id="PS01313">
    <property type="entry name" value="LIPB"/>
    <property type="match status" value="1"/>
</dbReference>
<dbReference type="PANTHER" id="PTHR10993">
    <property type="entry name" value="OCTANOYLTRANSFERASE"/>
    <property type="match status" value="1"/>
</dbReference>
<keyword evidence="12" id="KW-1185">Reference proteome</keyword>
<comment type="pathway">
    <text evidence="1 5 6">Protein modification; protein lipoylation via endogenous pathway; protein N(6)-(lipoyl)lysine from octanoyl-[acyl-carrier-protein]: step 1/2.</text>
</comment>
<evidence type="ECO:0000256" key="6">
    <source>
        <dbReference type="PIRNR" id="PIRNR016262"/>
    </source>
</evidence>
<evidence type="ECO:0000313" key="12">
    <source>
        <dbReference type="Proteomes" id="UP000006811"/>
    </source>
</evidence>
<dbReference type="Proteomes" id="UP000006811">
    <property type="component" value="Chromosome"/>
</dbReference>
<keyword evidence="11" id="KW-0436">Ligase</keyword>
<dbReference type="CDD" id="cd16444">
    <property type="entry name" value="LipB"/>
    <property type="match status" value="1"/>
</dbReference>
<feature type="binding site" evidence="5 8">
    <location>
        <begin position="135"/>
        <end position="137"/>
    </location>
    <ligand>
        <name>substrate</name>
    </ligand>
</feature>
<feature type="domain" description="BPL/LPL catalytic" evidence="10">
    <location>
        <begin position="29"/>
        <end position="204"/>
    </location>
</feature>
<dbReference type="HOGENOM" id="CLU_035168_3_1_6"/>
<comment type="similarity">
    <text evidence="5 6">Belongs to the LipB family.</text>
</comment>
<evidence type="ECO:0000313" key="11">
    <source>
        <dbReference type="EMBL" id="AEH39760.1"/>
    </source>
</evidence>
<dbReference type="InterPro" id="IPR020605">
    <property type="entry name" value="Octanoyltransferase_CS"/>
</dbReference>
<gene>
    <name evidence="5 11" type="primary">lipB</name>
    <name evidence="11" type="ORF">BCTU_175</name>
</gene>
<dbReference type="Pfam" id="PF21948">
    <property type="entry name" value="LplA-B_cat"/>
    <property type="match status" value="1"/>
</dbReference>
<keyword evidence="3 5" id="KW-0012">Acyltransferase</keyword>
<evidence type="ECO:0000256" key="8">
    <source>
        <dbReference type="PIRSR" id="PIRSR016262-2"/>
    </source>
</evidence>